<name>A0ACC2V0V0_9TREE</name>
<evidence type="ECO:0000313" key="2">
    <source>
        <dbReference type="Proteomes" id="UP001227268"/>
    </source>
</evidence>
<gene>
    <name evidence="1" type="ORF">QFC21_006796</name>
</gene>
<evidence type="ECO:0000313" key="1">
    <source>
        <dbReference type="EMBL" id="KAJ9092565.1"/>
    </source>
</evidence>
<comment type="caution">
    <text evidence="1">The sequence shown here is derived from an EMBL/GenBank/DDBJ whole genome shotgun (WGS) entry which is preliminary data.</text>
</comment>
<dbReference type="Proteomes" id="UP001227268">
    <property type="component" value="Unassembled WGS sequence"/>
</dbReference>
<proteinExistence type="predicted"/>
<reference evidence="1" key="1">
    <citation type="submission" date="2023-04" db="EMBL/GenBank/DDBJ databases">
        <title>Draft Genome sequencing of Naganishia species isolated from polar environments using Oxford Nanopore Technology.</title>
        <authorList>
            <person name="Leo P."/>
            <person name="Venkateswaran K."/>
        </authorList>
    </citation>
    <scope>NUCLEOTIDE SEQUENCE</scope>
    <source>
        <strain evidence="1">MNA-CCFEE 5423</strain>
    </source>
</reference>
<dbReference type="EMBL" id="JASBWT010000037">
    <property type="protein sequence ID" value="KAJ9092565.1"/>
    <property type="molecule type" value="Genomic_DNA"/>
</dbReference>
<organism evidence="1 2">
    <name type="scientific">Naganishia friedmannii</name>
    <dbReference type="NCBI Taxonomy" id="89922"/>
    <lineage>
        <taxon>Eukaryota</taxon>
        <taxon>Fungi</taxon>
        <taxon>Dikarya</taxon>
        <taxon>Basidiomycota</taxon>
        <taxon>Agaricomycotina</taxon>
        <taxon>Tremellomycetes</taxon>
        <taxon>Filobasidiales</taxon>
        <taxon>Filobasidiaceae</taxon>
        <taxon>Naganishia</taxon>
    </lineage>
</organism>
<protein>
    <submittedName>
        <fullName evidence="1">Uncharacterized protein</fullName>
    </submittedName>
</protein>
<keyword evidence="2" id="KW-1185">Reference proteome</keyword>
<sequence length="331" mass="37159">MTMSSTSPTLPCKVLDVVGRHLIMDDAFGTCANLNVTSHAVKDATIQTLWTHMYWTSYHDPTTYNKDEIKAAWKIFKASPGARYIKHVLRLASARLGHFVPCIPRRRRNHHHRAFPPSLVRATTGGLLDLPRWRDADELETDTQSEASDDSLVGEERTLPTPPVGVWLREIAVRIMPDVTLEVDDHIVLSTHLVMLLRRYAVARVAEDDILDLEPPCFRIGDLDMSVMLLLAVAYVHLCPSDLLYTTFDLLLCFAYDEDTGSPNPEQDEISGLTALFVFTRVNSTQAAQSNPYDYLGHFHVSNDSESICACISVDVSRQESLPSFAMGWPF</sequence>
<accession>A0ACC2V0V0</accession>